<evidence type="ECO:0000256" key="1">
    <source>
        <dbReference type="SAM" id="SignalP"/>
    </source>
</evidence>
<gene>
    <name evidence="2" type="ORF">EDB92DRAFT_459215</name>
</gene>
<feature type="chain" id="PRO_5042033316" description="Secreted protein" evidence="1">
    <location>
        <begin position="23"/>
        <end position="143"/>
    </location>
</feature>
<sequence>MSLRSNLIWCTLASALISLLFANAPRSSCGSFTNLLCSFAGVARKTEASSPLIMLTATWPAWKLLKVPRSIHHWSDLYIRTSLGAGINASQLYIGSEIKSLLLSFTLPPTSARPCWNSGGLSATSDTSRVLASFSTLPSFWCG</sequence>
<feature type="signal peptide" evidence="1">
    <location>
        <begin position="1"/>
        <end position="22"/>
    </location>
</feature>
<dbReference type="AlphaFoldDB" id="A0AAD4L3K8"/>
<reference evidence="2" key="1">
    <citation type="submission" date="2022-01" db="EMBL/GenBank/DDBJ databases">
        <title>Comparative genomics reveals a dynamic genome evolution in the ectomycorrhizal milk-cap (Lactarius) mushrooms.</title>
        <authorList>
            <consortium name="DOE Joint Genome Institute"/>
            <person name="Lebreton A."/>
            <person name="Tang N."/>
            <person name="Kuo A."/>
            <person name="LaButti K."/>
            <person name="Drula E."/>
            <person name="Barry K."/>
            <person name="Clum A."/>
            <person name="Lipzen A."/>
            <person name="Mousain D."/>
            <person name="Ng V."/>
            <person name="Wang R."/>
            <person name="Wang X."/>
            <person name="Dai Y."/>
            <person name="Henrissat B."/>
            <person name="Grigoriev I.V."/>
            <person name="Guerin-Laguette A."/>
            <person name="Yu F."/>
            <person name="Martin F.M."/>
        </authorList>
    </citation>
    <scope>NUCLEOTIDE SEQUENCE</scope>
    <source>
        <strain evidence="2">QP</strain>
    </source>
</reference>
<comment type="caution">
    <text evidence="2">The sequence shown here is derived from an EMBL/GenBank/DDBJ whole genome shotgun (WGS) entry which is preliminary data.</text>
</comment>
<keyword evidence="3" id="KW-1185">Reference proteome</keyword>
<proteinExistence type="predicted"/>
<evidence type="ECO:0000313" key="2">
    <source>
        <dbReference type="EMBL" id="KAH8978851.1"/>
    </source>
</evidence>
<evidence type="ECO:0008006" key="4">
    <source>
        <dbReference type="Google" id="ProtNLM"/>
    </source>
</evidence>
<dbReference type="EMBL" id="JAKELL010000199">
    <property type="protein sequence ID" value="KAH8978851.1"/>
    <property type="molecule type" value="Genomic_DNA"/>
</dbReference>
<accession>A0AAD4L3K8</accession>
<evidence type="ECO:0000313" key="3">
    <source>
        <dbReference type="Proteomes" id="UP001201163"/>
    </source>
</evidence>
<protein>
    <recommendedName>
        <fullName evidence="4">Secreted protein</fullName>
    </recommendedName>
</protein>
<keyword evidence="1" id="KW-0732">Signal</keyword>
<name>A0AAD4L3K8_9AGAM</name>
<dbReference type="Proteomes" id="UP001201163">
    <property type="component" value="Unassembled WGS sequence"/>
</dbReference>
<organism evidence="2 3">
    <name type="scientific">Lactarius akahatsu</name>
    <dbReference type="NCBI Taxonomy" id="416441"/>
    <lineage>
        <taxon>Eukaryota</taxon>
        <taxon>Fungi</taxon>
        <taxon>Dikarya</taxon>
        <taxon>Basidiomycota</taxon>
        <taxon>Agaricomycotina</taxon>
        <taxon>Agaricomycetes</taxon>
        <taxon>Russulales</taxon>
        <taxon>Russulaceae</taxon>
        <taxon>Lactarius</taxon>
    </lineage>
</organism>